<reference evidence="1" key="1">
    <citation type="submission" date="2023-06" db="EMBL/GenBank/DDBJ databases">
        <title>Genome-scale phylogeny and comparative genomics of the fungal order Sordariales.</title>
        <authorList>
            <consortium name="Lawrence Berkeley National Laboratory"/>
            <person name="Hensen N."/>
            <person name="Bonometti L."/>
            <person name="Westerberg I."/>
            <person name="Brannstrom I.O."/>
            <person name="Guillou S."/>
            <person name="Cros-Aarteil S."/>
            <person name="Calhoun S."/>
            <person name="Haridas S."/>
            <person name="Kuo A."/>
            <person name="Mondo S."/>
            <person name="Pangilinan J."/>
            <person name="Riley R."/>
            <person name="LaButti K."/>
            <person name="Andreopoulos B."/>
            <person name="Lipzen A."/>
            <person name="Chen C."/>
            <person name="Yanf M."/>
            <person name="Daum C."/>
            <person name="Ng V."/>
            <person name="Clum A."/>
            <person name="Steindorff A."/>
            <person name="Ohm R."/>
            <person name="Martin F."/>
            <person name="Silar P."/>
            <person name="Natvig D."/>
            <person name="Lalanne C."/>
            <person name="Gautier V."/>
            <person name="Ament-velasquez S.L."/>
            <person name="Kruys A."/>
            <person name="Hutchinson M.I."/>
            <person name="Powell A.J."/>
            <person name="Barry K."/>
            <person name="Miller A.N."/>
            <person name="Grigoriev I.V."/>
            <person name="Debuchy R."/>
            <person name="Gladieux P."/>
            <person name="Thoren M.H."/>
            <person name="Johannesson H."/>
        </authorList>
    </citation>
    <scope>NUCLEOTIDE SEQUENCE</scope>
    <source>
        <strain evidence="1">SMH3187-1</strain>
    </source>
</reference>
<organism evidence="1 2">
    <name type="scientific">Schizothecium vesticola</name>
    <dbReference type="NCBI Taxonomy" id="314040"/>
    <lineage>
        <taxon>Eukaryota</taxon>
        <taxon>Fungi</taxon>
        <taxon>Dikarya</taxon>
        <taxon>Ascomycota</taxon>
        <taxon>Pezizomycotina</taxon>
        <taxon>Sordariomycetes</taxon>
        <taxon>Sordariomycetidae</taxon>
        <taxon>Sordariales</taxon>
        <taxon>Schizotheciaceae</taxon>
        <taxon>Schizothecium</taxon>
    </lineage>
</organism>
<dbReference type="Proteomes" id="UP001172155">
    <property type="component" value="Unassembled WGS sequence"/>
</dbReference>
<dbReference type="AlphaFoldDB" id="A0AA40F2E0"/>
<sequence>MKPPSLLLTPLATAQAITTITRLSSATSSTTGFLQWISPHAYTHTTILAITRYEPQITSLPPPYPATVTQLAVTHMTVDETTRYLPPLSETKTTRSTTAWTAMETWLVSPPRLASSEEERELNVGGGVECLGTESCATLADGRKKTSIYHNFGKLPGQVHEQVNHYSISKSQSKRRLFSDYRSD</sequence>
<accession>A0AA40F2E0</accession>
<gene>
    <name evidence="1" type="ORF">B0T18DRAFT_389468</name>
</gene>
<evidence type="ECO:0000313" key="2">
    <source>
        <dbReference type="Proteomes" id="UP001172155"/>
    </source>
</evidence>
<protein>
    <submittedName>
        <fullName evidence="1">Uncharacterized protein</fullName>
    </submittedName>
</protein>
<comment type="caution">
    <text evidence="1">The sequence shown here is derived from an EMBL/GenBank/DDBJ whole genome shotgun (WGS) entry which is preliminary data.</text>
</comment>
<name>A0AA40F2E0_9PEZI</name>
<dbReference type="EMBL" id="JAUKUD010000003">
    <property type="protein sequence ID" value="KAK0749967.1"/>
    <property type="molecule type" value="Genomic_DNA"/>
</dbReference>
<proteinExistence type="predicted"/>
<keyword evidence="2" id="KW-1185">Reference proteome</keyword>
<evidence type="ECO:0000313" key="1">
    <source>
        <dbReference type="EMBL" id="KAK0749967.1"/>
    </source>
</evidence>